<dbReference type="Gene3D" id="2.40.30.10">
    <property type="entry name" value="Translation factors"/>
    <property type="match status" value="1"/>
</dbReference>
<dbReference type="SUPFAM" id="SSF54980">
    <property type="entry name" value="EF-G C-terminal domain-like"/>
    <property type="match status" value="2"/>
</dbReference>
<dbReference type="Pfam" id="PF00679">
    <property type="entry name" value="EFG_C"/>
    <property type="match status" value="1"/>
</dbReference>
<dbReference type="Gene3D" id="3.30.70.240">
    <property type="match status" value="1"/>
</dbReference>
<evidence type="ECO:0000256" key="1">
    <source>
        <dbReference type="ARBA" id="ARBA00005870"/>
    </source>
</evidence>
<dbReference type="SUPFAM" id="SSF50447">
    <property type="entry name" value="Translation proteins"/>
    <property type="match status" value="1"/>
</dbReference>
<dbReference type="CDD" id="cd01434">
    <property type="entry name" value="EFG_mtEFG1_IV"/>
    <property type="match status" value="1"/>
</dbReference>
<dbReference type="Gene3D" id="3.40.50.300">
    <property type="entry name" value="P-loop containing nucleotide triphosphate hydrolases"/>
    <property type="match status" value="1"/>
</dbReference>
<protein>
    <recommendedName>
        <fullName evidence="6 7">Elongation factor G</fullName>
        <shortName evidence="6">EF-G</shortName>
    </recommendedName>
</protein>
<dbReference type="InterPro" id="IPR000640">
    <property type="entry name" value="EFG_V-like"/>
</dbReference>
<accession>A0A7C0ZCX8</accession>
<dbReference type="GO" id="GO:0032790">
    <property type="term" value="P:ribosome disassembly"/>
    <property type="evidence" value="ECO:0007669"/>
    <property type="project" value="TreeGrafter"/>
</dbReference>
<dbReference type="PRINTS" id="PR00315">
    <property type="entry name" value="ELONGATNFCT"/>
</dbReference>
<dbReference type="Pfam" id="PF14492">
    <property type="entry name" value="EFG_III"/>
    <property type="match status" value="1"/>
</dbReference>
<dbReference type="CDD" id="cd03713">
    <property type="entry name" value="EFG_mtEFG_C"/>
    <property type="match status" value="1"/>
</dbReference>
<dbReference type="InterPro" id="IPR047872">
    <property type="entry name" value="EFG_IV"/>
</dbReference>
<evidence type="ECO:0000259" key="8">
    <source>
        <dbReference type="PROSITE" id="PS51722"/>
    </source>
</evidence>
<feature type="binding site" evidence="6">
    <location>
        <begin position="80"/>
        <end position="84"/>
    </location>
    <ligand>
        <name>GTP</name>
        <dbReference type="ChEBI" id="CHEBI:37565"/>
    </ligand>
</feature>
<comment type="subcellular location">
    <subcellularLocation>
        <location evidence="6">Cytoplasm</location>
    </subcellularLocation>
</comment>
<evidence type="ECO:0000256" key="7">
    <source>
        <dbReference type="NCBIfam" id="TIGR00484"/>
    </source>
</evidence>
<dbReference type="GO" id="GO:0005737">
    <property type="term" value="C:cytoplasm"/>
    <property type="evidence" value="ECO:0007669"/>
    <property type="project" value="UniProtKB-SubCell"/>
</dbReference>
<dbReference type="NCBIfam" id="TIGR00484">
    <property type="entry name" value="EF-G"/>
    <property type="match status" value="1"/>
</dbReference>
<dbReference type="SUPFAM" id="SSF54211">
    <property type="entry name" value="Ribosomal protein S5 domain 2-like"/>
    <property type="match status" value="1"/>
</dbReference>
<dbReference type="InterPro" id="IPR020568">
    <property type="entry name" value="Ribosomal_Su5_D2-typ_SF"/>
</dbReference>
<dbReference type="AlphaFoldDB" id="A0A7C0ZCX8"/>
<keyword evidence="3 6" id="KW-0251">Elongation factor</keyword>
<dbReference type="PANTHER" id="PTHR43261">
    <property type="entry name" value="TRANSLATION ELONGATION FACTOR G-RELATED"/>
    <property type="match status" value="1"/>
</dbReference>
<dbReference type="InterPro" id="IPR005225">
    <property type="entry name" value="Small_GTP-bd"/>
</dbReference>
<dbReference type="NCBIfam" id="TIGR00231">
    <property type="entry name" value="small_GTP"/>
    <property type="match status" value="1"/>
</dbReference>
<dbReference type="Pfam" id="PF22042">
    <property type="entry name" value="EF-G_D2"/>
    <property type="match status" value="1"/>
</dbReference>
<comment type="similarity">
    <text evidence="1 6">Belongs to the TRAFAC class translation factor GTPase superfamily. Classic translation factor GTPase family. EF-G/EF-2 subfamily.</text>
</comment>
<dbReference type="HAMAP" id="MF_00054_B">
    <property type="entry name" value="EF_G_EF_2_B"/>
    <property type="match status" value="1"/>
</dbReference>
<dbReference type="InterPro" id="IPR009022">
    <property type="entry name" value="EFG_III"/>
</dbReference>
<evidence type="ECO:0000256" key="2">
    <source>
        <dbReference type="ARBA" id="ARBA00022741"/>
    </source>
</evidence>
<dbReference type="Proteomes" id="UP000885847">
    <property type="component" value="Unassembled WGS sequence"/>
</dbReference>
<dbReference type="GO" id="GO:0003924">
    <property type="term" value="F:GTPase activity"/>
    <property type="evidence" value="ECO:0007669"/>
    <property type="project" value="InterPro"/>
</dbReference>
<dbReference type="InterPro" id="IPR009000">
    <property type="entry name" value="Transl_B-barrel_sf"/>
</dbReference>
<dbReference type="PROSITE" id="PS51722">
    <property type="entry name" value="G_TR_2"/>
    <property type="match status" value="1"/>
</dbReference>
<keyword evidence="2 6" id="KW-0547">Nucleotide-binding</keyword>
<dbReference type="Gene3D" id="3.30.70.870">
    <property type="entry name" value="Elongation Factor G (Translational Gtpase), domain 3"/>
    <property type="match status" value="1"/>
</dbReference>
<dbReference type="Pfam" id="PF00009">
    <property type="entry name" value="GTP_EFTU"/>
    <property type="match status" value="1"/>
</dbReference>
<name>A0A7C0ZCX8_UNCW3</name>
<feature type="domain" description="Tr-type G" evidence="8">
    <location>
        <begin position="7"/>
        <end position="282"/>
    </location>
</feature>
<dbReference type="FunFam" id="3.40.50.300:FF:000029">
    <property type="entry name" value="Elongation factor G"/>
    <property type="match status" value="1"/>
</dbReference>
<dbReference type="InterPro" id="IPR004540">
    <property type="entry name" value="Transl_elong_EFG/EF2"/>
</dbReference>
<dbReference type="SMART" id="SM00838">
    <property type="entry name" value="EFG_C"/>
    <property type="match status" value="1"/>
</dbReference>
<evidence type="ECO:0000256" key="4">
    <source>
        <dbReference type="ARBA" id="ARBA00022917"/>
    </source>
</evidence>
<dbReference type="InterPro" id="IPR005517">
    <property type="entry name" value="Transl_elong_EFG/EF2_IV"/>
</dbReference>
<keyword evidence="6" id="KW-0963">Cytoplasm</keyword>
<dbReference type="FunFam" id="3.30.70.870:FF:000001">
    <property type="entry name" value="Elongation factor G"/>
    <property type="match status" value="1"/>
</dbReference>
<dbReference type="CDD" id="cd04088">
    <property type="entry name" value="EFG_mtEFG_II"/>
    <property type="match status" value="1"/>
</dbReference>
<feature type="binding site" evidence="6">
    <location>
        <begin position="16"/>
        <end position="23"/>
    </location>
    <ligand>
        <name>GTP</name>
        <dbReference type="ChEBI" id="CHEBI:37565"/>
    </ligand>
</feature>
<dbReference type="PANTHER" id="PTHR43261:SF1">
    <property type="entry name" value="RIBOSOME-RELEASING FACTOR 2, MITOCHONDRIAL"/>
    <property type="match status" value="1"/>
</dbReference>
<dbReference type="InterPro" id="IPR031157">
    <property type="entry name" value="G_TR_CS"/>
</dbReference>
<dbReference type="CDD" id="cd01886">
    <property type="entry name" value="EF-G"/>
    <property type="match status" value="1"/>
</dbReference>
<feature type="binding site" evidence="6">
    <location>
        <begin position="134"/>
        <end position="137"/>
    </location>
    <ligand>
        <name>GTP</name>
        <dbReference type="ChEBI" id="CHEBI:37565"/>
    </ligand>
</feature>
<evidence type="ECO:0000256" key="6">
    <source>
        <dbReference type="HAMAP-Rule" id="MF_00054"/>
    </source>
</evidence>
<dbReference type="SUPFAM" id="SSF52540">
    <property type="entry name" value="P-loop containing nucleoside triphosphate hydrolases"/>
    <property type="match status" value="1"/>
</dbReference>
<dbReference type="Gene3D" id="3.30.230.10">
    <property type="match status" value="1"/>
</dbReference>
<evidence type="ECO:0000313" key="9">
    <source>
        <dbReference type="EMBL" id="HDI83251.1"/>
    </source>
</evidence>
<dbReference type="FunFam" id="3.30.70.240:FF:000001">
    <property type="entry name" value="Elongation factor G"/>
    <property type="match status" value="1"/>
</dbReference>
<dbReference type="InterPro" id="IPR053905">
    <property type="entry name" value="EF-G-like_DII"/>
</dbReference>
<dbReference type="InterPro" id="IPR014721">
    <property type="entry name" value="Ribsml_uS5_D2-typ_fold_subgr"/>
</dbReference>
<dbReference type="InterPro" id="IPR000795">
    <property type="entry name" value="T_Tr_GTP-bd_dom"/>
</dbReference>
<dbReference type="InterPro" id="IPR027417">
    <property type="entry name" value="P-loop_NTPase"/>
</dbReference>
<reference evidence="9" key="1">
    <citation type="journal article" date="2020" name="mSystems">
        <title>Genome- and Community-Level Interaction Insights into Carbon Utilization and Element Cycling Functions of Hydrothermarchaeota in Hydrothermal Sediment.</title>
        <authorList>
            <person name="Zhou Z."/>
            <person name="Liu Y."/>
            <person name="Xu W."/>
            <person name="Pan J."/>
            <person name="Luo Z.H."/>
            <person name="Li M."/>
        </authorList>
    </citation>
    <scope>NUCLEOTIDE SEQUENCE [LARGE SCALE GENOMIC DNA]</scope>
    <source>
        <strain evidence="9">HyVt-102</strain>
    </source>
</reference>
<keyword evidence="5 6" id="KW-0342">GTP-binding</keyword>
<dbReference type="InterPro" id="IPR041095">
    <property type="entry name" value="EFG_II"/>
</dbReference>
<dbReference type="EMBL" id="DQWE01000268">
    <property type="protein sequence ID" value="HDI83251.1"/>
    <property type="molecule type" value="Genomic_DNA"/>
</dbReference>
<comment type="caution">
    <text evidence="9">The sequence shown here is derived from an EMBL/GenBank/DDBJ whole genome shotgun (WGS) entry which is preliminary data.</text>
</comment>
<dbReference type="PROSITE" id="PS00301">
    <property type="entry name" value="G_TR_1"/>
    <property type="match status" value="1"/>
</dbReference>
<keyword evidence="4 6" id="KW-0648">Protein biosynthesis</keyword>
<dbReference type="Pfam" id="PF03764">
    <property type="entry name" value="EFG_IV"/>
    <property type="match status" value="1"/>
</dbReference>
<evidence type="ECO:0000256" key="5">
    <source>
        <dbReference type="ARBA" id="ARBA00023134"/>
    </source>
</evidence>
<dbReference type="InterPro" id="IPR035647">
    <property type="entry name" value="EFG_III/V"/>
</dbReference>
<dbReference type="InterPro" id="IPR035649">
    <property type="entry name" value="EFG_V"/>
</dbReference>
<dbReference type="SMART" id="SM00889">
    <property type="entry name" value="EFG_IV"/>
    <property type="match status" value="1"/>
</dbReference>
<dbReference type="GO" id="GO:0003746">
    <property type="term" value="F:translation elongation factor activity"/>
    <property type="evidence" value="ECO:0007669"/>
    <property type="project" value="UniProtKB-UniRule"/>
</dbReference>
<dbReference type="GO" id="GO:0005525">
    <property type="term" value="F:GTP binding"/>
    <property type="evidence" value="ECO:0007669"/>
    <property type="project" value="UniProtKB-UniRule"/>
</dbReference>
<dbReference type="NCBIfam" id="NF009381">
    <property type="entry name" value="PRK12740.1-5"/>
    <property type="match status" value="1"/>
</dbReference>
<proteinExistence type="inferred from homology"/>
<dbReference type="CDD" id="cd16262">
    <property type="entry name" value="EFG_III"/>
    <property type="match status" value="1"/>
</dbReference>
<gene>
    <name evidence="6 9" type="primary">fusA</name>
    <name evidence="9" type="ORF">ENF18_05620</name>
</gene>
<comment type="function">
    <text evidence="6">Catalyzes the GTP-dependent ribosomal translocation step during translation elongation. During this step, the ribosome changes from the pre-translocational (PRE) to the post-translocational (POST) state as the newly formed A-site-bound peptidyl-tRNA and P-site-bound deacylated tRNA move to the P and E sites, respectively. Catalyzes the coordinated movement of the two tRNA molecules, the mRNA and conformational changes in the ribosome.</text>
</comment>
<organism evidence="9">
    <name type="scientific">candidate division WOR-3 bacterium</name>
    <dbReference type="NCBI Taxonomy" id="2052148"/>
    <lineage>
        <taxon>Bacteria</taxon>
        <taxon>Bacteria division WOR-3</taxon>
    </lineage>
</organism>
<evidence type="ECO:0000256" key="3">
    <source>
        <dbReference type="ARBA" id="ARBA00022768"/>
    </source>
</evidence>
<sequence length="688" mass="77759">MPKFDLSMIRNIGIMAHIDAGKTTLTERILYYTGKTHRLGEVDEGSATMDYMDQEKERGITITSAATTVYWKGYRINIIDTPGHVDFTVEVERSLRVLDGGVVIFSAVEGVESQSETVWKQANRYNIPRITFINKLDRMGSSFYRTLEMMKEKLNANVVVVNFPIGCESSFSGVVDVIEGKGYVWEGETLGATFKPIPIPDEYKERYHQFREDMIDKLSLYDERLMELYLEGEEIPPELLLEALRASTIAGVLFPVFCGSALKNKAVQKVLDGVVNLLPSPLDLPPIEGIHPDTGETLKRYPKEDEPFSALVFKILADPHGKISLARVYSGSVKKGETVLVVNEKKRERLSRIYLMHADKRLEVNEARVGEIVGFVGLRSAKTGHTLSHQKHPILLEPPYIPEPVVFVSVEPKTQRELEKLNQALRVMSEEDPTFQIKQDPETGQTLISGMGELHLEVIVERIRREFGVQARMGKPRVSYRETIKKEAVGEGRFIKQSGGKGQYGHVVVRIEPSDDFEIAFDIKKGVIPSQFFQAIKEGIEEARESGLLAGFPVVKTKVTVIDGSYHEVDSSEPAYKIAASMAFKDAYRKAEPVLLEPIMRMEILLPKEFIGDVVEDLNSKRAKIIGFEHRPDFEIINVFVPLAELFGYATTLRSITKGRGFYTMQLDHYEEIPEKIYEKTLKKVRGY</sequence>